<reference evidence="2" key="1">
    <citation type="journal article" date="2021" name="Proc. Natl. Acad. Sci. U.S.A.">
        <title>Three genomes in the algal genus Volvox reveal the fate of a haploid sex-determining region after a transition to homothallism.</title>
        <authorList>
            <person name="Yamamoto K."/>
            <person name="Hamaji T."/>
            <person name="Kawai-Toyooka H."/>
            <person name="Matsuzaki R."/>
            <person name="Takahashi F."/>
            <person name="Nishimura Y."/>
            <person name="Kawachi M."/>
            <person name="Noguchi H."/>
            <person name="Minakuchi Y."/>
            <person name="Umen J.G."/>
            <person name="Toyoda A."/>
            <person name="Nozaki H."/>
        </authorList>
    </citation>
    <scope>NUCLEOTIDE SEQUENCE</scope>
    <source>
        <strain evidence="2">NIES-3780</strain>
    </source>
</reference>
<evidence type="ECO:0000313" key="2">
    <source>
        <dbReference type="EMBL" id="GIL56658.1"/>
    </source>
</evidence>
<feature type="compositionally biased region" description="Basic and acidic residues" evidence="1">
    <location>
        <begin position="267"/>
        <end position="277"/>
    </location>
</feature>
<proteinExistence type="predicted"/>
<name>A0A8J4F1Y1_9CHLO</name>
<protein>
    <submittedName>
        <fullName evidence="2">Uncharacterized protein</fullName>
    </submittedName>
</protein>
<feature type="region of interest" description="Disordered" evidence="1">
    <location>
        <begin position="266"/>
        <end position="303"/>
    </location>
</feature>
<sequence length="568" mass="57012">VGAVLLCSSGELTQYPVQGSQQGYGDGGGGQPLPQAVTSGAEGAIKSPMALRAAAKASTSAAAVAVAMTPPRLLMLDSTRESQAPLQAEWSFDSDLQRARAQARCAAASSSRCQVRYEECAGGHGGSGSRPSSCSSRSSGDLVDRKRGGNGGGSGRNSTHNPANAVAASTGGSGGGGGGGGRIEIGRSGINSGRGPRATHVPVATAATAWNTVTLLTGKILRTVGYSASAGEGSGRDKSVTSSAAAGTSGNGAEVRQAYCGDCTANDSDRQVPREPSSEPCGFKAPPRPRVGGGGRSLTPTPSRCRVLLGRTTSAPSFVGAVRQGDGGLVTATSSISSRSLASSHAAASTAVNGTAGPSASAAAGDAAFLDRLAGRRDHRPHFLREWMASLPWLGCGQGHLHHVSRASFGYDDRSCGSEGRSATAPSFTALDCLEDLSPRGCRVGGCGGVASGEMGGVGLYGHERQEALTEPLPKCAETYRLRSALACGAAYTSGASERSPSAPTAFTDLWAANPLLIGADNRGGTPELVAVAPPPLLAAASPSVKRNRPSRLGSIWPSTGRPAATCG</sequence>
<feature type="region of interest" description="Disordered" evidence="1">
    <location>
        <begin position="228"/>
        <end position="251"/>
    </location>
</feature>
<dbReference type="AlphaFoldDB" id="A0A8J4F1Y1"/>
<evidence type="ECO:0000313" key="3">
    <source>
        <dbReference type="Proteomes" id="UP000747399"/>
    </source>
</evidence>
<feature type="region of interest" description="Disordered" evidence="1">
    <location>
        <begin position="120"/>
        <end position="197"/>
    </location>
</feature>
<feature type="compositionally biased region" description="Gly residues" evidence="1">
    <location>
        <begin position="171"/>
        <end position="183"/>
    </location>
</feature>
<organism evidence="2 3">
    <name type="scientific">Volvox africanus</name>
    <dbReference type="NCBI Taxonomy" id="51714"/>
    <lineage>
        <taxon>Eukaryota</taxon>
        <taxon>Viridiplantae</taxon>
        <taxon>Chlorophyta</taxon>
        <taxon>core chlorophytes</taxon>
        <taxon>Chlorophyceae</taxon>
        <taxon>CS clade</taxon>
        <taxon>Chlamydomonadales</taxon>
        <taxon>Volvocaceae</taxon>
        <taxon>Volvox</taxon>
    </lineage>
</organism>
<gene>
    <name evidence="2" type="ORF">Vafri_11990</name>
</gene>
<feature type="compositionally biased region" description="Low complexity" evidence="1">
    <location>
        <begin position="186"/>
        <end position="197"/>
    </location>
</feature>
<accession>A0A8J4F1Y1</accession>
<evidence type="ECO:0000256" key="1">
    <source>
        <dbReference type="SAM" id="MobiDB-lite"/>
    </source>
</evidence>
<dbReference type="EMBL" id="BNCO01000025">
    <property type="protein sequence ID" value="GIL56658.1"/>
    <property type="molecule type" value="Genomic_DNA"/>
</dbReference>
<dbReference type="Proteomes" id="UP000747399">
    <property type="component" value="Unassembled WGS sequence"/>
</dbReference>
<feature type="region of interest" description="Disordered" evidence="1">
    <location>
        <begin position="541"/>
        <end position="568"/>
    </location>
</feature>
<comment type="caution">
    <text evidence="2">The sequence shown here is derived from an EMBL/GenBank/DDBJ whole genome shotgun (WGS) entry which is preliminary data.</text>
</comment>
<feature type="non-terminal residue" evidence="2">
    <location>
        <position position="1"/>
    </location>
</feature>
<keyword evidence="3" id="KW-1185">Reference proteome</keyword>
<feature type="compositionally biased region" description="Low complexity" evidence="1">
    <location>
        <begin position="240"/>
        <end position="251"/>
    </location>
</feature>
<feature type="compositionally biased region" description="Low complexity" evidence="1">
    <location>
        <begin position="129"/>
        <end position="140"/>
    </location>
</feature>